<dbReference type="Gene3D" id="3.90.1150.10">
    <property type="entry name" value="Aspartate Aminotransferase, domain 1"/>
    <property type="match status" value="1"/>
</dbReference>
<evidence type="ECO:0000313" key="3">
    <source>
        <dbReference type="Proteomes" id="UP000255277"/>
    </source>
</evidence>
<sequence length="67" mass="7695">MIEPTETESKETLDYFCDTMIKIATEAKEDPDKVLEAPHTTIIDRLDETKAARQPILKFEGLRAEKE</sequence>
<dbReference type="InterPro" id="IPR015424">
    <property type="entry name" value="PyrdxlP-dep_Trfase"/>
</dbReference>
<dbReference type="EMBL" id="UHDK01000001">
    <property type="protein sequence ID" value="SUM33219.1"/>
    <property type="molecule type" value="Genomic_DNA"/>
</dbReference>
<keyword evidence="2" id="KW-0560">Oxidoreductase</keyword>
<organism evidence="2 3">
    <name type="scientific">Staphylococcus gallinarum</name>
    <dbReference type="NCBI Taxonomy" id="1293"/>
    <lineage>
        <taxon>Bacteria</taxon>
        <taxon>Bacillati</taxon>
        <taxon>Bacillota</taxon>
        <taxon>Bacilli</taxon>
        <taxon>Bacillales</taxon>
        <taxon>Staphylococcaceae</taxon>
        <taxon>Staphylococcus</taxon>
    </lineage>
</organism>
<evidence type="ECO:0000313" key="2">
    <source>
        <dbReference type="EMBL" id="SUM33219.1"/>
    </source>
</evidence>
<dbReference type="GO" id="GO:0004375">
    <property type="term" value="F:glycine dehydrogenase (decarboxylating) activity"/>
    <property type="evidence" value="ECO:0007669"/>
    <property type="project" value="UniProtKB-EC"/>
</dbReference>
<accession>A0A380FHY9</accession>
<dbReference type="Pfam" id="PF21478">
    <property type="entry name" value="GcvP2_C"/>
    <property type="match status" value="1"/>
</dbReference>
<protein>
    <submittedName>
        <fullName evidence="2">Glycine dehydrogenase [decarboxylating] subunit 2(Fragment 1)</fullName>
        <ecNumber evidence="2">1.4.4.2</ecNumber>
    </submittedName>
</protein>
<reference evidence="2 3" key="1">
    <citation type="submission" date="2018-06" db="EMBL/GenBank/DDBJ databases">
        <authorList>
            <consortium name="Pathogen Informatics"/>
            <person name="Doyle S."/>
        </authorList>
    </citation>
    <scope>NUCLEOTIDE SEQUENCE [LARGE SCALE GENOMIC DNA]</scope>
    <source>
        <strain evidence="2 3">NCTC12195</strain>
    </source>
</reference>
<dbReference type="EC" id="1.4.4.2" evidence="2"/>
<dbReference type="SUPFAM" id="SSF53383">
    <property type="entry name" value="PLP-dependent transferases"/>
    <property type="match status" value="1"/>
</dbReference>
<dbReference type="InterPro" id="IPR049316">
    <property type="entry name" value="GDC-P_C"/>
</dbReference>
<gene>
    <name evidence="2" type="primary">gcvPB''</name>
    <name evidence="2" type="ORF">NCTC12195_02675</name>
</gene>
<dbReference type="InterPro" id="IPR015422">
    <property type="entry name" value="PyrdxlP-dep_Trfase_small"/>
</dbReference>
<proteinExistence type="predicted"/>
<dbReference type="Proteomes" id="UP000255277">
    <property type="component" value="Unassembled WGS sequence"/>
</dbReference>
<dbReference type="AlphaFoldDB" id="A0A380FHY9"/>
<feature type="domain" description="Glycine dehydrogenase C-terminal" evidence="1">
    <location>
        <begin position="1"/>
        <end position="30"/>
    </location>
</feature>
<evidence type="ECO:0000259" key="1">
    <source>
        <dbReference type="Pfam" id="PF21478"/>
    </source>
</evidence>
<name>A0A380FHY9_STAGA</name>